<dbReference type="AlphaFoldDB" id="A0A4S8JQ99"/>
<evidence type="ECO:0000256" key="1">
    <source>
        <dbReference type="SAM" id="MobiDB-lite"/>
    </source>
</evidence>
<protein>
    <submittedName>
        <fullName evidence="2">Uncharacterized protein</fullName>
    </submittedName>
</protein>
<keyword evidence="3" id="KW-1185">Reference proteome</keyword>
<reference evidence="2 3" key="1">
    <citation type="journal article" date="2019" name="Nat. Plants">
        <title>Genome sequencing of Musa balbisiana reveals subgenome evolution and function divergence in polyploid bananas.</title>
        <authorList>
            <person name="Yao X."/>
        </authorList>
    </citation>
    <scope>NUCLEOTIDE SEQUENCE [LARGE SCALE GENOMIC DNA]</scope>
    <source>
        <strain evidence="3">cv. DH-PKW</strain>
        <tissue evidence="2">Leaves</tissue>
    </source>
</reference>
<gene>
    <name evidence="2" type="ORF">C4D60_Mb01t24340</name>
</gene>
<feature type="compositionally biased region" description="Basic and acidic residues" evidence="1">
    <location>
        <begin position="1"/>
        <end position="20"/>
    </location>
</feature>
<dbReference type="EMBL" id="PYDT01000004">
    <property type="protein sequence ID" value="THU64235.1"/>
    <property type="molecule type" value="Genomic_DNA"/>
</dbReference>
<sequence>MAARSHVKEKTAAARSTDRATRRRRRGSGRRITRRSPPISLAPPRWTVKMPAISSTSRPPRWTKPRR</sequence>
<feature type="compositionally biased region" description="Basic residues" evidence="1">
    <location>
        <begin position="21"/>
        <end position="34"/>
    </location>
</feature>
<evidence type="ECO:0000313" key="2">
    <source>
        <dbReference type="EMBL" id="THU64235.1"/>
    </source>
</evidence>
<name>A0A4S8JQ99_MUSBA</name>
<proteinExistence type="predicted"/>
<evidence type="ECO:0000313" key="3">
    <source>
        <dbReference type="Proteomes" id="UP000317650"/>
    </source>
</evidence>
<feature type="region of interest" description="Disordered" evidence="1">
    <location>
        <begin position="1"/>
        <end position="67"/>
    </location>
</feature>
<comment type="caution">
    <text evidence="2">The sequence shown here is derived from an EMBL/GenBank/DDBJ whole genome shotgun (WGS) entry which is preliminary data.</text>
</comment>
<dbReference type="Proteomes" id="UP000317650">
    <property type="component" value="Chromosome 1"/>
</dbReference>
<accession>A0A4S8JQ99</accession>
<organism evidence="2 3">
    <name type="scientific">Musa balbisiana</name>
    <name type="common">Banana</name>
    <dbReference type="NCBI Taxonomy" id="52838"/>
    <lineage>
        <taxon>Eukaryota</taxon>
        <taxon>Viridiplantae</taxon>
        <taxon>Streptophyta</taxon>
        <taxon>Embryophyta</taxon>
        <taxon>Tracheophyta</taxon>
        <taxon>Spermatophyta</taxon>
        <taxon>Magnoliopsida</taxon>
        <taxon>Liliopsida</taxon>
        <taxon>Zingiberales</taxon>
        <taxon>Musaceae</taxon>
        <taxon>Musa</taxon>
    </lineage>
</organism>